<dbReference type="HOGENOM" id="CLU_069356_12_2_9"/>
<sequence>MSRDRILQIFDAAAEVFAETGFDRARIDDIAQRAGVAKGTIYYHFRGKDELFSALMTEFIRRLQEECDRHGTPTDDPVEDLKRRVEAMARFLLANRRFAVMLLSEAWGSERRQHAFRSQIRTIVRAIEEVLQRGLQVGAFKAWDAGVAAAGIFGSITVTALYTALIDRAPDDDTVARQIAEQVIGGVLPVR</sequence>
<dbReference type="GO" id="GO:0003700">
    <property type="term" value="F:DNA-binding transcription factor activity"/>
    <property type="evidence" value="ECO:0007669"/>
    <property type="project" value="TreeGrafter"/>
</dbReference>
<keyword evidence="3" id="KW-0804">Transcription</keyword>
<dbReference type="Pfam" id="PF00440">
    <property type="entry name" value="TetR_N"/>
    <property type="match status" value="1"/>
</dbReference>
<dbReference type="STRING" id="644966.Tmar_1545"/>
<dbReference type="GO" id="GO:0000976">
    <property type="term" value="F:transcription cis-regulatory region binding"/>
    <property type="evidence" value="ECO:0007669"/>
    <property type="project" value="TreeGrafter"/>
</dbReference>
<dbReference type="KEGG" id="tmr:Tmar_1545"/>
<dbReference type="Proteomes" id="UP000008915">
    <property type="component" value="Chromosome"/>
</dbReference>
<dbReference type="Gene3D" id="1.10.357.10">
    <property type="entry name" value="Tetracycline Repressor, domain 2"/>
    <property type="match status" value="1"/>
</dbReference>
<accession>E6SGS0</accession>
<dbReference type="PANTHER" id="PTHR30055">
    <property type="entry name" value="HTH-TYPE TRANSCRIPTIONAL REGULATOR RUTR"/>
    <property type="match status" value="1"/>
</dbReference>
<dbReference type="eggNOG" id="COG1309">
    <property type="taxonomic scope" value="Bacteria"/>
</dbReference>
<dbReference type="FunFam" id="1.10.10.60:FF:000141">
    <property type="entry name" value="TetR family transcriptional regulator"/>
    <property type="match status" value="1"/>
</dbReference>
<dbReference type="InterPro" id="IPR036271">
    <property type="entry name" value="Tet_transcr_reg_TetR-rel_C_sf"/>
</dbReference>
<dbReference type="EMBL" id="CP002344">
    <property type="protein sequence ID" value="ADU51654.1"/>
    <property type="molecule type" value="Genomic_DNA"/>
</dbReference>
<organism evidence="6 7">
    <name type="scientific">Thermaerobacter marianensis (strain ATCC 700841 / DSM 12885 / JCM 10246 / 7p75a)</name>
    <dbReference type="NCBI Taxonomy" id="644966"/>
    <lineage>
        <taxon>Bacteria</taxon>
        <taxon>Bacillati</taxon>
        <taxon>Bacillota</taxon>
        <taxon>Clostridia</taxon>
        <taxon>Eubacteriales</taxon>
        <taxon>Clostridiales Family XVII. Incertae Sedis</taxon>
        <taxon>Thermaerobacter</taxon>
    </lineage>
</organism>
<reference evidence="6 7" key="1">
    <citation type="journal article" date="2010" name="Stand. Genomic Sci.">
        <title>Complete genome sequence of Thermaerobacter marianensis type strain (7p75a).</title>
        <authorList>
            <person name="Han C."/>
            <person name="Gu W."/>
            <person name="Zhang X."/>
            <person name="Lapidus A."/>
            <person name="Nolan M."/>
            <person name="Copeland A."/>
            <person name="Lucas S."/>
            <person name="Del Rio T.G."/>
            <person name="Tice H."/>
            <person name="Cheng J.F."/>
            <person name="Tapia R."/>
            <person name="Goodwin L."/>
            <person name="Pitluck S."/>
            <person name="Pagani I."/>
            <person name="Ivanova N."/>
            <person name="Mavromatis K."/>
            <person name="Mikhailova N."/>
            <person name="Pati A."/>
            <person name="Chen A."/>
            <person name="Palaniappan K."/>
            <person name="Land M."/>
            <person name="Hauser L."/>
            <person name="Chang Y.J."/>
            <person name="Jeffries C.D."/>
            <person name="Schneider S."/>
            <person name="Rohde M."/>
            <person name="Goker M."/>
            <person name="Pukall R."/>
            <person name="Woyke T."/>
            <person name="Bristow J."/>
            <person name="Eisen J.A."/>
            <person name="Markowitz V."/>
            <person name="Hugenholtz P."/>
            <person name="Kyrpides N.C."/>
            <person name="Klenk H.P."/>
            <person name="Detter J.C."/>
        </authorList>
    </citation>
    <scope>NUCLEOTIDE SEQUENCE [LARGE SCALE GENOMIC DNA]</scope>
    <source>
        <strain evidence="7">ATCC 700841 / DSM 12885 / JCM 10246 / 7p75a</strain>
    </source>
</reference>
<evidence type="ECO:0000259" key="5">
    <source>
        <dbReference type="PROSITE" id="PS50977"/>
    </source>
</evidence>
<dbReference type="InterPro" id="IPR009057">
    <property type="entry name" value="Homeodomain-like_sf"/>
</dbReference>
<dbReference type="SUPFAM" id="SSF48498">
    <property type="entry name" value="Tetracyclin repressor-like, C-terminal domain"/>
    <property type="match status" value="1"/>
</dbReference>
<evidence type="ECO:0000256" key="2">
    <source>
        <dbReference type="ARBA" id="ARBA00023125"/>
    </source>
</evidence>
<evidence type="ECO:0000313" key="7">
    <source>
        <dbReference type="Proteomes" id="UP000008915"/>
    </source>
</evidence>
<evidence type="ECO:0000256" key="3">
    <source>
        <dbReference type="ARBA" id="ARBA00023163"/>
    </source>
</evidence>
<name>E6SGS0_THEM7</name>
<evidence type="ECO:0000256" key="1">
    <source>
        <dbReference type="ARBA" id="ARBA00023015"/>
    </source>
</evidence>
<dbReference type="Gene3D" id="1.10.10.60">
    <property type="entry name" value="Homeodomain-like"/>
    <property type="match status" value="1"/>
</dbReference>
<gene>
    <name evidence="6" type="ordered locus">Tmar_1545</name>
</gene>
<dbReference type="PANTHER" id="PTHR30055:SF226">
    <property type="entry name" value="HTH-TYPE TRANSCRIPTIONAL REGULATOR PKSA"/>
    <property type="match status" value="1"/>
</dbReference>
<reference evidence="7" key="2">
    <citation type="journal article" date="2010" name="Stand. Genomic Sci.">
        <title>Complete genome sequence of Thermaerobacter marianensis type strain (7p75aT).</title>
        <authorList>
            <person name="Han C."/>
            <person name="Gu W."/>
            <person name="Zhang X."/>
            <person name="Lapidus A."/>
            <person name="Nolan M."/>
            <person name="Copeland A."/>
            <person name="Lucas S."/>
            <person name="Glavina Del Rio T."/>
            <person name="Tice H."/>
            <person name="Cheng J."/>
            <person name="Tapia R."/>
            <person name="Goodwin L."/>
            <person name="Pitluck S."/>
            <person name="Pagani I."/>
            <person name="Ivanova N."/>
            <person name="Mavromatis K."/>
            <person name="Mikhailova N."/>
            <person name="Pati A."/>
            <person name="Chen A."/>
            <person name="Palaniappan K."/>
            <person name="Land M."/>
            <person name="Hauser L."/>
            <person name="Chang Y."/>
            <person name="Jeffries C."/>
            <person name="Schneider S."/>
            <person name="Rohde M."/>
            <person name="Goker M."/>
            <person name="Pukall R."/>
            <person name="Woyke T."/>
            <person name="Bristow J."/>
            <person name="Eisen J."/>
            <person name="Markowitz V."/>
            <person name="Hugenholtz P."/>
            <person name="Kyrpides N."/>
            <person name="Klenk H."/>
            <person name="Detter J."/>
        </authorList>
    </citation>
    <scope>NUCLEOTIDE SEQUENCE [LARGE SCALE GENOMIC DNA]</scope>
    <source>
        <strain evidence="7">ATCC 700841 / DSM 12885 / JCM 10246 / 7p75a</strain>
    </source>
</reference>
<feature type="domain" description="HTH tetR-type" evidence="5">
    <location>
        <begin position="3"/>
        <end position="63"/>
    </location>
</feature>
<protein>
    <submittedName>
        <fullName evidence="6">Regulatory protein TetR</fullName>
    </submittedName>
</protein>
<dbReference type="PROSITE" id="PS50977">
    <property type="entry name" value="HTH_TETR_2"/>
    <property type="match status" value="1"/>
</dbReference>
<dbReference type="AlphaFoldDB" id="E6SGS0"/>
<dbReference type="RefSeq" id="WP_013495957.1">
    <property type="nucleotide sequence ID" value="NC_014831.1"/>
</dbReference>
<dbReference type="GO" id="GO:0045892">
    <property type="term" value="P:negative regulation of DNA-templated transcription"/>
    <property type="evidence" value="ECO:0007669"/>
    <property type="project" value="UniProtKB-ARBA"/>
</dbReference>
<evidence type="ECO:0000313" key="6">
    <source>
        <dbReference type="EMBL" id="ADU51654.1"/>
    </source>
</evidence>
<dbReference type="PRINTS" id="PR00455">
    <property type="entry name" value="HTHTETR"/>
</dbReference>
<dbReference type="InterPro" id="IPR041490">
    <property type="entry name" value="KstR2_TetR_C"/>
</dbReference>
<dbReference type="SUPFAM" id="SSF46689">
    <property type="entry name" value="Homeodomain-like"/>
    <property type="match status" value="1"/>
</dbReference>
<dbReference type="OrthoDB" id="9785164at2"/>
<keyword evidence="1" id="KW-0805">Transcription regulation</keyword>
<dbReference type="Pfam" id="PF17932">
    <property type="entry name" value="TetR_C_24"/>
    <property type="match status" value="1"/>
</dbReference>
<keyword evidence="7" id="KW-1185">Reference proteome</keyword>
<feature type="DNA-binding region" description="H-T-H motif" evidence="4">
    <location>
        <begin position="26"/>
        <end position="45"/>
    </location>
</feature>
<proteinExistence type="predicted"/>
<dbReference type="InterPro" id="IPR050109">
    <property type="entry name" value="HTH-type_TetR-like_transc_reg"/>
</dbReference>
<dbReference type="InterPro" id="IPR001647">
    <property type="entry name" value="HTH_TetR"/>
</dbReference>
<evidence type="ECO:0000256" key="4">
    <source>
        <dbReference type="PROSITE-ProRule" id="PRU00335"/>
    </source>
</evidence>
<keyword evidence="2 4" id="KW-0238">DNA-binding</keyword>